<keyword evidence="1" id="KW-0118">Viral capsid assembly</keyword>
<keyword evidence="1" id="KW-1188">Viral release from host cell</keyword>
<reference evidence="4" key="1">
    <citation type="submission" date="2020-04" db="EMBL/GenBank/DDBJ databases">
        <authorList>
            <person name="Chiriac C."/>
            <person name="Salcher M."/>
            <person name="Ghai R."/>
            <person name="Kavagutti S V."/>
        </authorList>
    </citation>
    <scope>NUCLEOTIDE SEQUENCE</scope>
</reference>
<keyword evidence="2" id="KW-1160">Virus entry into host cell</keyword>
<dbReference type="EMBL" id="LR796664">
    <property type="protein sequence ID" value="CAB4157180.1"/>
    <property type="molecule type" value="Genomic_DNA"/>
</dbReference>
<dbReference type="InterPro" id="IPR006427">
    <property type="entry name" value="Portal_HK97"/>
</dbReference>
<dbReference type="Pfam" id="PF04860">
    <property type="entry name" value="Phage_portal"/>
    <property type="match status" value="1"/>
</dbReference>
<dbReference type="Gene3D" id="3.40.140.120">
    <property type="match status" value="1"/>
</dbReference>
<evidence type="ECO:0000256" key="3">
    <source>
        <dbReference type="ARBA" id="ARBA00023219"/>
    </source>
</evidence>
<protein>
    <submittedName>
        <fullName evidence="4">COG4695 Phage-related protein</fullName>
    </submittedName>
</protein>
<evidence type="ECO:0000256" key="1">
    <source>
        <dbReference type="ARBA" id="ARBA00022950"/>
    </source>
</evidence>
<proteinExistence type="predicted"/>
<dbReference type="Gene3D" id="3.30.1120.70">
    <property type="match status" value="1"/>
</dbReference>
<keyword evidence="2" id="KW-1171">Viral genome ejection through host cell envelope</keyword>
<dbReference type="Gene3D" id="1.20.1270.210">
    <property type="match status" value="1"/>
</dbReference>
<sequence length="479" mass="53506">MSLWKKSEQRALPTSIDPYQITARPLYNNWSGEIVTEITAVAHSAVLASVTILADSIASMPVELVRTRAGRIEKLPTPSVLQQPNDHQNMFEFVHQTMLTLALHGNAYIYAPRGADGLPVEMRNIHPHAVKGIAITDTGEMIYDLGKVQYSSKDVRAIHWAILPNQLRGISPLETMRNTVGMGLAMDRFLAQFYGEGATPSSVLETDGALTTDQARQIRDNWVESHYKHRKPAVLQGGLKWRSITTSAADMQMLEHKESIIRDIARVYRIPLHLIIGTGGDSQTYQNIEALGSAFFKYTLLGWVRRLESAFSEMLPRPQSVRFNPEEFLRADLTTRVNAQQKQIMNGTLTPNEAREIENREPYEGGDQFVMGIAGTVVAGVEGGDLPTLGTDAVPPERSFRNNEPHSLIINETPQDISINMPQQRVKVDSPIVNLKPQTINIPETVVNVTMPEAKMVRRSVERDSDGRIISITEQRIEE</sequence>
<keyword evidence="2" id="KW-1162">Viral penetration into host cytoplasm</keyword>
<evidence type="ECO:0000313" key="4">
    <source>
        <dbReference type="EMBL" id="CAB4157180.1"/>
    </source>
</evidence>
<accession>A0A6J5NBU7</accession>
<organism evidence="4">
    <name type="scientific">uncultured Caudovirales phage</name>
    <dbReference type="NCBI Taxonomy" id="2100421"/>
    <lineage>
        <taxon>Viruses</taxon>
        <taxon>Duplodnaviria</taxon>
        <taxon>Heunggongvirae</taxon>
        <taxon>Uroviricota</taxon>
        <taxon>Caudoviricetes</taxon>
        <taxon>Peduoviridae</taxon>
        <taxon>Maltschvirus</taxon>
        <taxon>Maltschvirus maltsch</taxon>
    </lineage>
</organism>
<keyword evidence="3" id="KW-0231">Viral genome packaging</keyword>
<dbReference type="InterPro" id="IPR006944">
    <property type="entry name" value="Phage/GTA_portal"/>
</dbReference>
<name>A0A6J5NBU7_9CAUD</name>
<dbReference type="NCBIfam" id="TIGR01537">
    <property type="entry name" value="portal_HK97"/>
    <property type="match status" value="1"/>
</dbReference>
<gene>
    <name evidence="4" type="ORF">UFOVP689_5</name>
</gene>
<evidence type="ECO:0000256" key="2">
    <source>
        <dbReference type="ARBA" id="ARBA00023009"/>
    </source>
</evidence>